<dbReference type="InterPro" id="IPR014833">
    <property type="entry name" value="TnsA_N"/>
</dbReference>
<feature type="domain" description="TnsA endonuclease N-terminal" evidence="1">
    <location>
        <begin position="72"/>
        <end position="136"/>
    </location>
</feature>
<evidence type="ECO:0000259" key="1">
    <source>
        <dbReference type="Pfam" id="PF08722"/>
    </source>
</evidence>
<reference evidence="2 3" key="2">
    <citation type="submission" date="2020-01" db="EMBL/GenBank/DDBJ databases">
        <title>Microvirga sp. nov., an arsenate reduction bacterium isolated from Tibet hotspring sediments.</title>
        <authorList>
            <person name="Xian W.-D."/>
            <person name="Li W.-J."/>
        </authorList>
    </citation>
    <scope>NUCLEOTIDE SEQUENCE [LARGE SCALE GENOMIC DNA]</scope>
    <source>
        <strain evidence="2 3">KCTC 23863</strain>
    </source>
</reference>
<protein>
    <recommendedName>
        <fullName evidence="1">TnsA endonuclease N-terminal domain-containing protein</fullName>
    </recommendedName>
</protein>
<keyword evidence="3" id="KW-1185">Reference proteome</keyword>
<dbReference type="RefSeq" id="WP_160884945.1">
    <property type="nucleotide sequence ID" value="NZ_WURB01000008.1"/>
</dbReference>
<sequence>MNSNNARAPEQATAQDSREKVWIQPYASKASRRPALKSTTSVRGALVNPATNREIVYESTLERDLAYILLADPSVEDIHDQPEAVSYIDSDGVVREHTFDFVAHRTDGTRTAVAVKPATKLVSSGIAETLDLIRAQCPPSFADHFAVRTGDHITRDRAADARLILKSRRMSNVSAIAEVKEIASTLRGAVRISDLLSVSRNDGHGFMAVVRLIGDGLLEHVSPGRISYDSAVRSTRKFNPNR</sequence>
<accession>A0A7X3MSC6</accession>
<comment type="caution">
    <text evidence="2">The sequence shown here is derived from an EMBL/GenBank/DDBJ whole genome shotgun (WGS) entry which is preliminary data.</text>
</comment>
<dbReference type="Pfam" id="PF08722">
    <property type="entry name" value="Tn7_TnsA-like_N"/>
    <property type="match status" value="1"/>
</dbReference>
<dbReference type="AlphaFoldDB" id="A0A7X3MSC6"/>
<dbReference type="Gene3D" id="3.40.1350.10">
    <property type="match status" value="1"/>
</dbReference>
<evidence type="ECO:0000313" key="2">
    <source>
        <dbReference type="EMBL" id="MXQ12356.1"/>
    </source>
</evidence>
<dbReference type="OrthoDB" id="7982727at2"/>
<reference evidence="2 3" key="1">
    <citation type="submission" date="2019-12" db="EMBL/GenBank/DDBJ databases">
        <authorList>
            <person name="Yuan C.-G."/>
        </authorList>
    </citation>
    <scope>NUCLEOTIDE SEQUENCE [LARGE SCALE GENOMIC DNA]</scope>
    <source>
        <strain evidence="2 3">KCTC 23863</strain>
    </source>
</reference>
<dbReference type="Proteomes" id="UP000436483">
    <property type="component" value="Unassembled WGS sequence"/>
</dbReference>
<organism evidence="2 3">
    <name type="scientific">Microvirga makkahensis</name>
    <dbReference type="NCBI Taxonomy" id="1128670"/>
    <lineage>
        <taxon>Bacteria</taxon>
        <taxon>Pseudomonadati</taxon>
        <taxon>Pseudomonadota</taxon>
        <taxon>Alphaproteobacteria</taxon>
        <taxon>Hyphomicrobiales</taxon>
        <taxon>Methylobacteriaceae</taxon>
        <taxon>Microvirga</taxon>
    </lineage>
</organism>
<dbReference type="GO" id="GO:0003676">
    <property type="term" value="F:nucleic acid binding"/>
    <property type="evidence" value="ECO:0007669"/>
    <property type="project" value="InterPro"/>
</dbReference>
<dbReference type="EMBL" id="WURB01000008">
    <property type="protein sequence ID" value="MXQ12356.1"/>
    <property type="molecule type" value="Genomic_DNA"/>
</dbReference>
<proteinExistence type="predicted"/>
<name>A0A7X3MSC6_9HYPH</name>
<gene>
    <name evidence="2" type="ORF">GR328_12965</name>
</gene>
<dbReference type="InterPro" id="IPR011856">
    <property type="entry name" value="tRNA_endonuc-like_dom_sf"/>
</dbReference>
<evidence type="ECO:0000313" key="3">
    <source>
        <dbReference type="Proteomes" id="UP000436483"/>
    </source>
</evidence>